<sequence length="725" mass="77985">MTPEPQAAPTVFDDLDHYVAMPRLGGLALSPDGSRLVTTVTTINRAGTGYATALWGLDPTGERAAYRITRSAKGEAGAAFSSTGALFFTSARPNPDSDDETPRAALWEIPAEGGEARVVHSRPGGVSQVLCARDADVTAVVASVLPGATDETSHAAIHKARKDADVHAILHDGYPVRFWDADLGPSAPQLFVAEPDADNTPKRPTTTDHVPPLKLRLVTEGVGAAMRDGDPTLSPDGTFALVSLSVPEARGSQRSQLVRIDLATGERTVLLDEPGHEFYAPLISPDNSRAVVIVDTQSTPEQAPHPVLNLLDLATGERSPLAAEWDRWARPAAWLPDGRSLLVIADEDGRAPIFSIDVTTGEVSRVTSDDSAYSEVVVSPDGSSAYAVRSSYLFPAEVVALDLASGAVTELPGPVERPHIPGRLEEVETTTADGVRVRGWLALPEGDGGADGHPLLLWIHGGPLGSWNAWTWRWNPWLMVTQGYAVLLPDPALSTGYGQEFIQRGWGAWGQAPFEDLMAVTDAVVARDDIDESRTAAMGGSFGGYMANWVAGHTDRFKAIVTHASLWALDQFGPTTDAAFYWQREMTPEMGEANSPHRFVDQIVTPVLVIHGDKDYRVPIGEGLRLWYELLSASGLPADDEGRTPHRFLYFPNENHWILSPQHAKVWYQVVSGFLAEHVLGQAAPELPVELGRSAPSEKQLKKAAAAKEEADGDGDVEAEVASRE</sequence>
<proteinExistence type="inferred from homology"/>
<evidence type="ECO:0000256" key="10">
    <source>
        <dbReference type="SAM" id="MobiDB-lite"/>
    </source>
</evidence>
<accession>A0ABY4YL52</accession>
<protein>
    <recommendedName>
        <fullName evidence="6">Acylamino-acid-releasing enzyme</fullName>
        <ecNumber evidence="5">3.4.19.1</ecNumber>
    </recommendedName>
</protein>
<keyword evidence="7" id="KW-0963">Cytoplasm</keyword>
<dbReference type="PANTHER" id="PTHR42776:SF13">
    <property type="entry name" value="DIPEPTIDYL-PEPTIDASE 5"/>
    <property type="match status" value="1"/>
</dbReference>
<evidence type="ECO:0000256" key="9">
    <source>
        <dbReference type="ARBA" id="ARBA00022801"/>
    </source>
</evidence>
<name>A0ABY4YL52_9MICO</name>
<evidence type="ECO:0000259" key="12">
    <source>
        <dbReference type="Pfam" id="PF19283"/>
    </source>
</evidence>
<reference evidence="13" key="1">
    <citation type="submission" date="2022-06" db="EMBL/GenBank/DDBJ databases">
        <title>Ornithinimicrobium JY.X270.</title>
        <authorList>
            <person name="Huang Y."/>
        </authorList>
    </citation>
    <scope>NUCLEOTIDE SEQUENCE</scope>
    <source>
        <strain evidence="13">JY.X270</strain>
    </source>
</reference>
<evidence type="ECO:0000256" key="5">
    <source>
        <dbReference type="ARBA" id="ARBA00012917"/>
    </source>
</evidence>
<evidence type="ECO:0000256" key="2">
    <source>
        <dbReference type="ARBA" id="ARBA00004496"/>
    </source>
</evidence>
<keyword evidence="9" id="KW-0378">Hydrolase</keyword>
<keyword evidence="8" id="KW-0732">Signal</keyword>
<evidence type="ECO:0000313" key="14">
    <source>
        <dbReference type="Proteomes" id="UP001056535"/>
    </source>
</evidence>
<evidence type="ECO:0000256" key="4">
    <source>
        <dbReference type="ARBA" id="ARBA00011881"/>
    </source>
</evidence>
<evidence type="ECO:0000259" key="11">
    <source>
        <dbReference type="Pfam" id="PF00326"/>
    </source>
</evidence>
<dbReference type="InterPro" id="IPR045550">
    <property type="entry name" value="AARE_N"/>
</dbReference>
<evidence type="ECO:0000256" key="3">
    <source>
        <dbReference type="ARBA" id="ARBA00010040"/>
    </source>
</evidence>
<evidence type="ECO:0000313" key="13">
    <source>
        <dbReference type="EMBL" id="USQ77438.1"/>
    </source>
</evidence>
<evidence type="ECO:0000256" key="6">
    <source>
        <dbReference type="ARBA" id="ARBA00018421"/>
    </source>
</evidence>
<feature type="domain" description="Peptidase S9 prolyl oligopeptidase catalytic" evidence="11">
    <location>
        <begin position="470"/>
        <end position="679"/>
    </location>
</feature>
<dbReference type="Pfam" id="PF00326">
    <property type="entry name" value="Peptidase_S9"/>
    <property type="match status" value="1"/>
</dbReference>
<comment type="similarity">
    <text evidence="3">Belongs to the peptidase S9C family.</text>
</comment>
<comment type="subunit">
    <text evidence="4">Homotetramer.</text>
</comment>
<dbReference type="InterPro" id="IPR029058">
    <property type="entry name" value="AB_hydrolase_fold"/>
</dbReference>
<keyword evidence="14" id="KW-1185">Reference proteome</keyword>
<evidence type="ECO:0000256" key="8">
    <source>
        <dbReference type="ARBA" id="ARBA00022729"/>
    </source>
</evidence>
<dbReference type="InterPro" id="IPR011042">
    <property type="entry name" value="6-blade_b-propeller_TolB-like"/>
</dbReference>
<dbReference type="SUPFAM" id="SSF53474">
    <property type="entry name" value="alpha/beta-Hydrolases"/>
    <property type="match status" value="1"/>
</dbReference>
<evidence type="ECO:0000256" key="7">
    <source>
        <dbReference type="ARBA" id="ARBA00022490"/>
    </source>
</evidence>
<dbReference type="EC" id="3.4.19.1" evidence="5"/>
<dbReference type="EMBL" id="CP099490">
    <property type="protein sequence ID" value="USQ77438.1"/>
    <property type="molecule type" value="Genomic_DNA"/>
</dbReference>
<dbReference type="RefSeq" id="WP_252622569.1">
    <property type="nucleotide sequence ID" value="NZ_CP099490.1"/>
</dbReference>
<feature type="region of interest" description="Disordered" evidence="10">
    <location>
        <begin position="694"/>
        <end position="725"/>
    </location>
</feature>
<dbReference type="InterPro" id="IPR001375">
    <property type="entry name" value="Peptidase_S9_cat"/>
</dbReference>
<organism evidence="13 14">
    <name type="scientific">Ornithinimicrobium cryptoxanthini</name>
    <dbReference type="NCBI Taxonomy" id="2934161"/>
    <lineage>
        <taxon>Bacteria</taxon>
        <taxon>Bacillati</taxon>
        <taxon>Actinomycetota</taxon>
        <taxon>Actinomycetes</taxon>
        <taxon>Micrococcales</taxon>
        <taxon>Ornithinimicrobiaceae</taxon>
        <taxon>Ornithinimicrobium</taxon>
    </lineage>
</organism>
<comment type="catalytic activity">
    <reaction evidence="1">
        <text>Cleavage of an N-acetyl or N-formyl amino acid from the N-terminus of a polypeptide.</text>
        <dbReference type="EC" id="3.4.19.1"/>
    </reaction>
</comment>
<evidence type="ECO:0000256" key="1">
    <source>
        <dbReference type="ARBA" id="ARBA00000721"/>
    </source>
</evidence>
<dbReference type="Pfam" id="PF19283">
    <property type="entry name" value="APEH_N"/>
    <property type="match status" value="1"/>
</dbReference>
<gene>
    <name evidence="13" type="ORF">NF557_05860</name>
</gene>
<dbReference type="Proteomes" id="UP001056535">
    <property type="component" value="Chromosome"/>
</dbReference>
<dbReference type="SUPFAM" id="SSF82171">
    <property type="entry name" value="DPP6 N-terminal domain-like"/>
    <property type="match status" value="1"/>
</dbReference>
<feature type="domain" description="Acylamino-acid-releasing enzyme N-terminal" evidence="12">
    <location>
        <begin position="333"/>
        <end position="396"/>
    </location>
</feature>
<comment type="subcellular location">
    <subcellularLocation>
        <location evidence="2">Cytoplasm</location>
    </subcellularLocation>
</comment>
<dbReference type="Gene3D" id="2.120.10.30">
    <property type="entry name" value="TolB, C-terminal domain"/>
    <property type="match status" value="2"/>
</dbReference>
<dbReference type="Gene3D" id="3.40.50.1820">
    <property type="entry name" value="alpha/beta hydrolase"/>
    <property type="match status" value="1"/>
</dbReference>
<dbReference type="PANTHER" id="PTHR42776">
    <property type="entry name" value="SERINE PEPTIDASE S9 FAMILY MEMBER"/>
    <property type="match status" value="1"/>
</dbReference>